<gene>
    <name evidence="1" type="ORF">CEXT_19841</name>
</gene>
<evidence type="ECO:0008006" key="3">
    <source>
        <dbReference type="Google" id="ProtNLM"/>
    </source>
</evidence>
<keyword evidence="2" id="KW-1185">Reference proteome</keyword>
<dbReference type="AlphaFoldDB" id="A0AAV4M3J7"/>
<sequence>MPNKRLFRTALHCLHRLTVTRGIFTVCIGLGIENLRSMAKVQNSGFLCILFSASYISCDVNDVLKPCCVVWQNVFA</sequence>
<evidence type="ECO:0000313" key="1">
    <source>
        <dbReference type="EMBL" id="GIX66528.1"/>
    </source>
</evidence>
<name>A0AAV4M3J7_CAEEX</name>
<organism evidence="1 2">
    <name type="scientific">Caerostris extrusa</name>
    <name type="common">Bark spider</name>
    <name type="synonym">Caerostris bankana</name>
    <dbReference type="NCBI Taxonomy" id="172846"/>
    <lineage>
        <taxon>Eukaryota</taxon>
        <taxon>Metazoa</taxon>
        <taxon>Ecdysozoa</taxon>
        <taxon>Arthropoda</taxon>
        <taxon>Chelicerata</taxon>
        <taxon>Arachnida</taxon>
        <taxon>Araneae</taxon>
        <taxon>Araneomorphae</taxon>
        <taxon>Entelegynae</taxon>
        <taxon>Araneoidea</taxon>
        <taxon>Araneidae</taxon>
        <taxon>Caerostris</taxon>
    </lineage>
</organism>
<proteinExistence type="predicted"/>
<evidence type="ECO:0000313" key="2">
    <source>
        <dbReference type="Proteomes" id="UP001054945"/>
    </source>
</evidence>
<accession>A0AAV4M3J7</accession>
<comment type="caution">
    <text evidence="1">The sequence shown here is derived from an EMBL/GenBank/DDBJ whole genome shotgun (WGS) entry which is preliminary data.</text>
</comment>
<reference evidence="1 2" key="1">
    <citation type="submission" date="2021-06" db="EMBL/GenBank/DDBJ databases">
        <title>Caerostris extrusa draft genome.</title>
        <authorList>
            <person name="Kono N."/>
            <person name="Arakawa K."/>
        </authorList>
    </citation>
    <scope>NUCLEOTIDE SEQUENCE [LARGE SCALE GENOMIC DNA]</scope>
</reference>
<dbReference type="Proteomes" id="UP001054945">
    <property type="component" value="Unassembled WGS sequence"/>
</dbReference>
<dbReference type="EMBL" id="BPLR01019320">
    <property type="protein sequence ID" value="GIX66528.1"/>
    <property type="molecule type" value="Genomic_DNA"/>
</dbReference>
<protein>
    <recommendedName>
        <fullName evidence="3">Secreted protein</fullName>
    </recommendedName>
</protein>